<dbReference type="CDD" id="cd07980">
    <property type="entry name" value="TFIIF_beta"/>
    <property type="match status" value="1"/>
</dbReference>
<evidence type="ECO:0000256" key="4">
    <source>
        <dbReference type="ARBA" id="ARBA00023015"/>
    </source>
</evidence>
<keyword evidence="12" id="KW-1185">Reference proteome</keyword>
<dbReference type="Proteomes" id="UP000008144">
    <property type="component" value="Unassembled WGS sequence"/>
</dbReference>
<dbReference type="InterPro" id="IPR011039">
    <property type="entry name" value="TFIIF_interaction"/>
</dbReference>
<evidence type="ECO:0000256" key="5">
    <source>
        <dbReference type="ARBA" id="ARBA00023125"/>
    </source>
</evidence>
<dbReference type="RefSeq" id="XP_002119394.2">
    <property type="nucleotide sequence ID" value="XM_002119358.5"/>
</dbReference>
<sequence length="257" mass="29488">MTDPGDKTLDLSGAKHDVWLVKVPKYLATQWLNAPDGMSVGKLRITKNAGRAEVTYSMDKNLTQANSSEKFLATDHKFVLQGTCGQSLAVFSTTSGSNQKGEKRAMEGRVVQKVDCRPIVSHNYMQLKRAQMIEASKPQRTTKQLAEAVKTVYKPVTKIKEQIEYDAMKKEKGKKMRVDKDVLQSILFNAFEKHQYYNIKDLQNITQQPVPFLKEVLREIGMYNKHPGHRHMWELKPEYRHDKVEEKKEDSDDIDSS</sequence>
<dbReference type="AlphaFoldDB" id="F6SEF1"/>
<name>F6SEF1_CIOIN</name>
<keyword evidence="7" id="KW-0539">Nucleus</keyword>
<reference evidence="11" key="3">
    <citation type="submission" date="2025-09" db="UniProtKB">
        <authorList>
            <consortium name="Ensembl"/>
        </authorList>
    </citation>
    <scope>IDENTIFICATION</scope>
</reference>
<evidence type="ECO:0000259" key="10">
    <source>
        <dbReference type="Pfam" id="PF17683"/>
    </source>
</evidence>
<evidence type="ECO:0000313" key="12">
    <source>
        <dbReference type="Proteomes" id="UP000008144"/>
    </source>
</evidence>
<evidence type="ECO:0000313" key="11">
    <source>
        <dbReference type="Ensembl" id="ENSCINP00000012710.3"/>
    </source>
</evidence>
<evidence type="ECO:0000256" key="1">
    <source>
        <dbReference type="ARBA" id="ARBA00004123"/>
    </source>
</evidence>
<gene>
    <name evidence="11" type="primary">LOC100179943</name>
</gene>
<keyword evidence="5" id="KW-0238">DNA-binding</keyword>
<evidence type="ECO:0000256" key="7">
    <source>
        <dbReference type="ARBA" id="ARBA00023242"/>
    </source>
</evidence>
<dbReference type="OrthoDB" id="26094at2759"/>
<dbReference type="InterPro" id="IPR040450">
    <property type="entry name" value="TFIIF_beta_HTH"/>
</dbReference>
<dbReference type="InterPro" id="IPR003196">
    <property type="entry name" value="TFIIF_beta"/>
</dbReference>
<keyword evidence="4" id="KW-0805">Transcription regulation</keyword>
<reference evidence="11" key="2">
    <citation type="submission" date="2025-08" db="UniProtKB">
        <authorList>
            <consortium name="Ensembl"/>
        </authorList>
    </citation>
    <scope>IDENTIFICATION</scope>
</reference>
<organism evidence="11 12">
    <name type="scientific">Ciona intestinalis</name>
    <name type="common">Transparent sea squirt</name>
    <name type="synonym">Ascidia intestinalis</name>
    <dbReference type="NCBI Taxonomy" id="7719"/>
    <lineage>
        <taxon>Eukaryota</taxon>
        <taxon>Metazoa</taxon>
        <taxon>Chordata</taxon>
        <taxon>Tunicata</taxon>
        <taxon>Ascidiacea</taxon>
        <taxon>Phlebobranchia</taxon>
        <taxon>Cionidae</taxon>
        <taxon>Ciona</taxon>
    </lineage>
</organism>
<protein>
    <recommendedName>
        <fullName evidence="3">General transcription factor IIF subunit 2</fullName>
    </recommendedName>
    <alternativeName>
        <fullName evidence="8">Transcription initiation factor IIF subunit beta</fullName>
    </alternativeName>
</protein>
<dbReference type="FunCoup" id="F6SEF1">
    <property type="interactions" value="524"/>
</dbReference>
<dbReference type="OMA" id="PIADNCY"/>
<evidence type="ECO:0000256" key="8">
    <source>
        <dbReference type="ARBA" id="ARBA00033388"/>
    </source>
</evidence>
<comment type="subcellular location">
    <subcellularLocation>
        <location evidence="1">Nucleus</location>
    </subcellularLocation>
</comment>
<feature type="domain" description="TFIIF beta subunit N-terminal" evidence="10">
    <location>
        <begin position="16"/>
        <end position="145"/>
    </location>
</feature>
<dbReference type="SUPFAM" id="SSF46785">
    <property type="entry name" value="Winged helix' DNA-binding domain"/>
    <property type="match status" value="1"/>
</dbReference>
<dbReference type="InParanoid" id="F6SEF1"/>
<dbReference type="Pfam" id="PF17683">
    <property type="entry name" value="TFIIF_beta_N"/>
    <property type="match status" value="1"/>
</dbReference>
<dbReference type="GO" id="GO:0006367">
    <property type="term" value="P:transcription initiation at RNA polymerase II promoter"/>
    <property type="evidence" value="ECO:0000318"/>
    <property type="project" value="GO_Central"/>
</dbReference>
<dbReference type="GeneID" id="100179943"/>
<dbReference type="Gene3D" id="1.10.10.10">
    <property type="entry name" value="Winged helix-like DNA-binding domain superfamily/Winged helix DNA-binding domain"/>
    <property type="match status" value="1"/>
</dbReference>
<dbReference type="Ensembl" id="ENSCINT00000012710.3">
    <property type="protein sequence ID" value="ENSCINP00000012710.3"/>
    <property type="gene ID" value="ENSCING00000006151.3"/>
</dbReference>
<reference evidence="12" key="1">
    <citation type="journal article" date="2002" name="Science">
        <title>The draft genome of Ciona intestinalis: insights into chordate and vertebrate origins.</title>
        <authorList>
            <person name="Dehal P."/>
            <person name="Satou Y."/>
            <person name="Campbell R.K."/>
            <person name="Chapman J."/>
            <person name="Degnan B."/>
            <person name="De Tomaso A."/>
            <person name="Davidson B."/>
            <person name="Di Gregorio A."/>
            <person name="Gelpke M."/>
            <person name="Goodstein D.M."/>
            <person name="Harafuji N."/>
            <person name="Hastings K.E."/>
            <person name="Ho I."/>
            <person name="Hotta K."/>
            <person name="Huang W."/>
            <person name="Kawashima T."/>
            <person name="Lemaire P."/>
            <person name="Martinez D."/>
            <person name="Meinertzhagen I.A."/>
            <person name="Necula S."/>
            <person name="Nonaka M."/>
            <person name="Putnam N."/>
            <person name="Rash S."/>
            <person name="Saiga H."/>
            <person name="Satake M."/>
            <person name="Terry A."/>
            <person name="Yamada L."/>
            <person name="Wang H.G."/>
            <person name="Awazu S."/>
            <person name="Azumi K."/>
            <person name="Boore J."/>
            <person name="Branno M."/>
            <person name="Chin-Bow S."/>
            <person name="DeSantis R."/>
            <person name="Doyle S."/>
            <person name="Francino P."/>
            <person name="Keys D.N."/>
            <person name="Haga S."/>
            <person name="Hayashi H."/>
            <person name="Hino K."/>
            <person name="Imai K.S."/>
            <person name="Inaba K."/>
            <person name="Kano S."/>
            <person name="Kobayashi K."/>
            <person name="Kobayashi M."/>
            <person name="Lee B.I."/>
            <person name="Makabe K.W."/>
            <person name="Manohar C."/>
            <person name="Matassi G."/>
            <person name="Medina M."/>
            <person name="Mochizuki Y."/>
            <person name="Mount S."/>
            <person name="Morishita T."/>
            <person name="Miura S."/>
            <person name="Nakayama A."/>
            <person name="Nishizaka S."/>
            <person name="Nomoto H."/>
            <person name="Ohta F."/>
            <person name="Oishi K."/>
            <person name="Rigoutsos I."/>
            <person name="Sano M."/>
            <person name="Sasaki A."/>
            <person name="Sasakura Y."/>
            <person name="Shoguchi E."/>
            <person name="Shin-i T."/>
            <person name="Spagnuolo A."/>
            <person name="Stainier D."/>
            <person name="Suzuki M.M."/>
            <person name="Tassy O."/>
            <person name="Takatori N."/>
            <person name="Tokuoka M."/>
            <person name="Yagi K."/>
            <person name="Yoshizaki F."/>
            <person name="Wada S."/>
            <person name="Zhang C."/>
            <person name="Hyatt P.D."/>
            <person name="Larimer F."/>
            <person name="Detter C."/>
            <person name="Doggett N."/>
            <person name="Glavina T."/>
            <person name="Hawkins T."/>
            <person name="Richardson P."/>
            <person name="Lucas S."/>
            <person name="Kohara Y."/>
            <person name="Levine M."/>
            <person name="Satoh N."/>
            <person name="Rokhsar D.S."/>
        </authorList>
    </citation>
    <scope>NUCLEOTIDE SEQUENCE [LARGE SCALE GENOMIC DNA]</scope>
</reference>
<keyword evidence="6" id="KW-0804">Transcription</keyword>
<proteinExistence type="inferred from homology"/>
<dbReference type="FunFam" id="1.10.10.10:FF:000035">
    <property type="entry name" value="General transcription factor IIF subunit 2"/>
    <property type="match status" value="1"/>
</dbReference>
<dbReference type="InterPro" id="IPR036388">
    <property type="entry name" value="WH-like_DNA-bd_sf"/>
</dbReference>
<dbReference type="InterPro" id="IPR040504">
    <property type="entry name" value="TFIIF_beta_N"/>
</dbReference>
<dbReference type="PANTHER" id="PTHR10445">
    <property type="entry name" value="GENERAL TRANSCRIPTION FACTOR IIF SUBUNIT 2"/>
    <property type="match status" value="1"/>
</dbReference>
<comment type="similarity">
    <text evidence="2">Belongs to the TFIIF beta subunit family.</text>
</comment>
<evidence type="ECO:0000259" key="9">
    <source>
        <dbReference type="Pfam" id="PF02270"/>
    </source>
</evidence>
<dbReference type="SUPFAM" id="SSF50916">
    <property type="entry name" value="Rap30/74 interaction domains"/>
    <property type="match status" value="1"/>
</dbReference>
<feature type="domain" description="TFIIF beta subunit HTH" evidence="9">
    <location>
        <begin position="177"/>
        <end position="240"/>
    </location>
</feature>
<dbReference type="KEGG" id="cin:100179943"/>
<evidence type="ECO:0000256" key="6">
    <source>
        <dbReference type="ARBA" id="ARBA00023163"/>
    </source>
</evidence>
<dbReference type="InterPro" id="IPR036390">
    <property type="entry name" value="WH_DNA-bd_sf"/>
</dbReference>
<evidence type="ECO:0000256" key="3">
    <source>
        <dbReference type="ARBA" id="ARBA00020815"/>
    </source>
</evidence>
<accession>A0A1W2W5L9</accession>
<dbReference type="GO" id="GO:0005674">
    <property type="term" value="C:transcription factor TFIIF complex"/>
    <property type="evidence" value="ECO:0000318"/>
    <property type="project" value="GO_Central"/>
</dbReference>
<dbReference type="GO" id="GO:0003677">
    <property type="term" value="F:DNA binding"/>
    <property type="evidence" value="ECO:0007669"/>
    <property type="project" value="UniProtKB-KW"/>
</dbReference>
<accession>F6SEF1</accession>
<dbReference type="Pfam" id="PF02270">
    <property type="entry name" value="TFIIF_beta"/>
    <property type="match status" value="1"/>
</dbReference>
<dbReference type="GO" id="GO:0006368">
    <property type="term" value="P:transcription elongation by RNA polymerase II"/>
    <property type="evidence" value="ECO:0007669"/>
    <property type="project" value="UniProtKB-ARBA"/>
</dbReference>
<dbReference type="STRING" id="7719.ENSCINP00000012710"/>
<dbReference type="HOGENOM" id="CLU_047858_1_0_1"/>
<dbReference type="PANTHER" id="PTHR10445:SF0">
    <property type="entry name" value="GENERAL TRANSCRIPTION FACTOR IIF SUBUNIT 2"/>
    <property type="match status" value="1"/>
</dbReference>
<evidence type="ECO:0000256" key="2">
    <source>
        <dbReference type="ARBA" id="ARBA00009543"/>
    </source>
</evidence>
<dbReference type="GeneTree" id="ENSGT00390000016051"/>